<keyword evidence="9" id="KW-0378">Hydrolase</keyword>
<evidence type="ECO:0000256" key="5">
    <source>
        <dbReference type="ARBA" id="ARBA00022490"/>
    </source>
</evidence>
<keyword evidence="5" id="KW-0963">Cytoplasm</keyword>
<dbReference type="InterPro" id="IPR000682">
    <property type="entry name" value="PCMT"/>
</dbReference>
<evidence type="ECO:0000313" key="14">
    <source>
        <dbReference type="EMBL" id="GAA3834567.1"/>
    </source>
</evidence>
<protein>
    <recommendedName>
        <fullName evidence="4">Protein-L-isoaspartate O-methyltransferase</fullName>
        <ecNumber evidence="3">2.1.1.77</ecNumber>
    </recommendedName>
    <alternativeName>
        <fullName evidence="12">L-isoaspartyl protein carboxyl methyltransferase</fullName>
    </alternativeName>
    <alternativeName>
        <fullName evidence="10">Protein L-isoaspartyl methyltransferase</fullName>
    </alternativeName>
    <alternativeName>
        <fullName evidence="11">Protein-beta-aspartate methyltransferase</fullName>
    </alternativeName>
</protein>
<dbReference type="Pfam" id="PF01135">
    <property type="entry name" value="PCMT"/>
    <property type="match status" value="1"/>
</dbReference>
<keyword evidence="6" id="KW-0489">Methyltransferase</keyword>
<sequence length="778" mass="84389">MGYTTPEEWDTHYTDGKTFRQLGDGERRLLAEHAPPPDSGVALDVGCGDGELARHLADSGYQVDAIDYAPAAVNLAHEASDGTRDITYRVFDIERDCLSDLPHPTYDLITFRLSFAFIRDRTRVMNRLRERLRPDDTVCVITPFATAVPDSKRSIALDEEEIGLLCAGWTVAERHDADGLAFIVLRAPASAQVTCVGKKRPSPHALTGAGVVVTDPVGRVLLGWSARRKVWELPGGKDDADEDFVDAAMRELTEETGLKADPASARLLALLMDSPHGIQRMTAAVRVTSYTGEPAVTEPDLIRRWEWHEAADLPSLAQPLFTPSAHVIDTIWPGLLTGLPPVHRYPITPTAVSEPVQQAAEAAQLRQAMAERLIEDGWMDAGSAIEASVRRVPRHRFLPGVALKDAYDPMQAPVTKRTPGGAATSSVSAPWLQAVMLRDAALRPGDTMIEVGSGGYNAALAKELVGPHGTVMSIDIDPFVTDRARRHLDDTGYDRVRVHLGDGEQAPAHLAAPGSVDALIVTVKARDIPPAWIDCLAEGGRLVVPLRIHGYTWSIPFTKRRGVLVADSYTVCGFVPLQGPGYREDHATLLRGGEVTVRFADGTPADTSRLEAALDMPRSERWTGVTIEGNVPFDMLMLWLATHFDSGFARLAVDADLDTGILHRPGGWDAATLICDDSLARLLTRALPADESGTKLWEFGIHAHGPHADELADTMADLVVTWDRDARNTSPQLTVYPAGSADPGQGPLTIAKRHARLVFAWEAPGLSPAAPTSHRDSI</sequence>
<dbReference type="PROSITE" id="PS51462">
    <property type="entry name" value="NUDIX"/>
    <property type="match status" value="1"/>
</dbReference>
<feature type="domain" description="Nudix hydrolase" evidence="13">
    <location>
        <begin position="202"/>
        <end position="335"/>
    </location>
</feature>
<organism evidence="14 15">
    <name type="scientific">Streptomyces coacervatus</name>
    <dbReference type="NCBI Taxonomy" id="647381"/>
    <lineage>
        <taxon>Bacteria</taxon>
        <taxon>Bacillati</taxon>
        <taxon>Actinomycetota</taxon>
        <taxon>Actinomycetes</taxon>
        <taxon>Kitasatosporales</taxon>
        <taxon>Streptomycetaceae</taxon>
        <taxon>Streptomyces</taxon>
    </lineage>
</organism>
<evidence type="ECO:0000256" key="1">
    <source>
        <dbReference type="ARBA" id="ARBA00004496"/>
    </source>
</evidence>
<dbReference type="PROSITE" id="PS00893">
    <property type="entry name" value="NUDIX_BOX"/>
    <property type="match status" value="1"/>
</dbReference>
<dbReference type="EC" id="2.1.1.77" evidence="3"/>
<evidence type="ECO:0000256" key="9">
    <source>
        <dbReference type="ARBA" id="ARBA00022801"/>
    </source>
</evidence>
<evidence type="ECO:0000313" key="15">
    <source>
        <dbReference type="Proteomes" id="UP001501009"/>
    </source>
</evidence>
<evidence type="ECO:0000256" key="4">
    <source>
        <dbReference type="ARBA" id="ARBA00013346"/>
    </source>
</evidence>
<dbReference type="CDD" id="cd04678">
    <property type="entry name" value="NUDIX_MTH2_Nudt15"/>
    <property type="match status" value="1"/>
</dbReference>
<dbReference type="InterPro" id="IPR000086">
    <property type="entry name" value="NUDIX_hydrolase_dom"/>
</dbReference>
<dbReference type="EMBL" id="BAABDE010000031">
    <property type="protein sequence ID" value="GAA3834567.1"/>
    <property type="molecule type" value="Genomic_DNA"/>
</dbReference>
<evidence type="ECO:0000259" key="13">
    <source>
        <dbReference type="PROSITE" id="PS51462"/>
    </source>
</evidence>
<keyword evidence="7" id="KW-0808">Transferase</keyword>
<gene>
    <name evidence="14" type="ORF">GCM10022403_079220</name>
</gene>
<evidence type="ECO:0000256" key="7">
    <source>
        <dbReference type="ARBA" id="ARBA00022679"/>
    </source>
</evidence>
<reference evidence="15" key="1">
    <citation type="journal article" date="2019" name="Int. J. Syst. Evol. Microbiol.">
        <title>The Global Catalogue of Microorganisms (GCM) 10K type strain sequencing project: providing services to taxonomists for standard genome sequencing and annotation.</title>
        <authorList>
            <consortium name="The Broad Institute Genomics Platform"/>
            <consortium name="The Broad Institute Genome Sequencing Center for Infectious Disease"/>
            <person name="Wu L."/>
            <person name="Ma J."/>
        </authorList>
    </citation>
    <scope>NUCLEOTIDE SEQUENCE [LARGE SCALE GENOMIC DNA]</scope>
    <source>
        <strain evidence="15">JCM 17138</strain>
    </source>
</reference>
<keyword evidence="8" id="KW-0949">S-adenosyl-L-methionine</keyword>
<dbReference type="PANTHER" id="PTHR11579">
    <property type="entry name" value="PROTEIN-L-ISOASPARTATE O-METHYLTRANSFERASE"/>
    <property type="match status" value="1"/>
</dbReference>
<evidence type="ECO:0000256" key="10">
    <source>
        <dbReference type="ARBA" id="ARBA00030757"/>
    </source>
</evidence>
<dbReference type="InterPro" id="IPR015797">
    <property type="entry name" value="NUDIX_hydrolase-like_dom_sf"/>
</dbReference>
<evidence type="ECO:0000256" key="8">
    <source>
        <dbReference type="ARBA" id="ARBA00022691"/>
    </source>
</evidence>
<dbReference type="Proteomes" id="UP001501009">
    <property type="component" value="Unassembled WGS sequence"/>
</dbReference>
<comment type="subcellular location">
    <subcellularLocation>
        <location evidence="1">Cytoplasm</location>
    </subcellularLocation>
</comment>
<dbReference type="SUPFAM" id="SSF53335">
    <property type="entry name" value="S-adenosyl-L-methionine-dependent methyltransferases"/>
    <property type="match status" value="2"/>
</dbReference>
<dbReference type="InterPro" id="IPR027573">
    <property type="entry name" value="Methyltran_FxLD"/>
</dbReference>
<dbReference type="Gene3D" id="3.90.79.10">
    <property type="entry name" value="Nucleoside Triphosphate Pyrophosphohydrolase"/>
    <property type="match status" value="1"/>
</dbReference>
<evidence type="ECO:0000256" key="11">
    <source>
        <dbReference type="ARBA" id="ARBA00031323"/>
    </source>
</evidence>
<dbReference type="PANTHER" id="PTHR11579:SF0">
    <property type="entry name" value="PROTEIN-L-ISOASPARTATE(D-ASPARTATE) O-METHYLTRANSFERASE"/>
    <property type="match status" value="1"/>
</dbReference>
<evidence type="ECO:0000256" key="3">
    <source>
        <dbReference type="ARBA" id="ARBA00011890"/>
    </source>
</evidence>
<dbReference type="RefSeq" id="WP_275775770.1">
    <property type="nucleotide sequence ID" value="NZ_BAABDE010000031.1"/>
</dbReference>
<dbReference type="SUPFAM" id="SSF55811">
    <property type="entry name" value="Nudix"/>
    <property type="match status" value="1"/>
</dbReference>
<proteinExistence type="inferred from homology"/>
<dbReference type="Gene3D" id="3.40.50.150">
    <property type="entry name" value="Vaccinia Virus protein VP39"/>
    <property type="match status" value="2"/>
</dbReference>
<dbReference type="NCBIfam" id="TIGR04364">
    <property type="entry name" value="methyltran_FxLD"/>
    <property type="match status" value="1"/>
</dbReference>
<evidence type="ECO:0000256" key="2">
    <source>
        <dbReference type="ARBA" id="ARBA00005369"/>
    </source>
</evidence>
<evidence type="ECO:0000256" key="6">
    <source>
        <dbReference type="ARBA" id="ARBA00022603"/>
    </source>
</evidence>
<comment type="caution">
    <text evidence="14">The sequence shown here is derived from an EMBL/GenBank/DDBJ whole genome shotgun (WGS) entry which is preliminary data.</text>
</comment>
<dbReference type="Pfam" id="PF13489">
    <property type="entry name" value="Methyltransf_23"/>
    <property type="match status" value="1"/>
</dbReference>
<accession>A0ABP7J4M2</accession>
<name>A0ABP7J4M2_9ACTN</name>
<comment type="similarity">
    <text evidence="2">Belongs to the methyltransferase superfamily. L-isoaspartyl/D-aspartyl protein methyltransferase family.</text>
</comment>
<dbReference type="Pfam" id="PF00293">
    <property type="entry name" value="NUDIX"/>
    <property type="match status" value="1"/>
</dbReference>
<dbReference type="InterPro" id="IPR020084">
    <property type="entry name" value="NUDIX_hydrolase_CS"/>
</dbReference>
<dbReference type="CDD" id="cd02440">
    <property type="entry name" value="AdoMet_MTases"/>
    <property type="match status" value="2"/>
</dbReference>
<keyword evidence="15" id="KW-1185">Reference proteome</keyword>
<evidence type="ECO:0000256" key="12">
    <source>
        <dbReference type="ARBA" id="ARBA00031350"/>
    </source>
</evidence>
<dbReference type="InterPro" id="IPR029063">
    <property type="entry name" value="SAM-dependent_MTases_sf"/>
</dbReference>